<feature type="region of interest" description="Disordered" evidence="2">
    <location>
        <begin position="591"/>
        <end position="642"/>
    </location>
</feature>
<evidence type="ECO:0000256" key="2">
    <source>
        <dbReference type="SAM" id="MobiDB-lite"/>
    </source>
</evidence>
<dbReference type="AlphaFoldDB" id="A0A835Z555"/>
<dbReference type="InterPro" id="IPR057567">
    <property type="entry name" value="TPR_TTI1_C"/>
</dbReference>
<evidence type="ECO:0000259" key="3">
    <source>
        <dbReference type="Pfam" id="PF24173"/>
    </source>
</evidence>
<evidence type="ECO:0000313" key="5">
    <source>
        <dbReference type="EMBL" id="KAG5186643.1"/>
    </source>
</evidence>
<evidence type="ECO:0000313" key="6">
    <source>
        <dbReference type="Proteomes" id="UP000664859"/>
    </source>
</evidence>
<feature type="domain" description="TTI1 C-terminal TPR" evidence="4">
    <location>
        <begin position="908"/>
        <end position="994"/>
    </location>
</feature>
<feature type="compositionally biased region" description="Basic and acidic residues" evidence="2">
    <location>
        <begin position="601"/>
        <end position="614"/>
    </location>
</feature>
<evidence type="ECO:0000259" key="4">
    <source>
        <dbReference type="Pfam" id="PF24181"/>
    </source>
</evidence>
<dbReference type="PROSITE" id="PS50077">
    <property type="entry name" value="HEAT_REPEAT"/>
    <property type="match status" value="1"/>
</dbReference>
<dbReference type="InterPro" id="IPR016024">
    <property type="entry name" value="ARM-type_fold"/>
</dbReference>
<feature type="compositionally biased region" description="Polar residues" evidence="2">
    <location>
        <begin position="624"/>
        <end position="642"/>
    </location>
</feature>
<gene>
    <name evidence="5" type="ORF">JKP88DRAFT_353920</name>
</gene>
<feature type="domain" description="TTI1 N-terminal TPR" evidence="3">
    <location>
        <begin position="49"/>
        <end position="343"/>
    </location>
</feature>
<dbReference type="EMBL" id="JAFCMP010000108">
    <property type="protein sequence ID" value="KAG5186643.1"/>
    <property type="molecule type" value="Genomic_DNA"/>
</dbReference>
<dbReference type="Pfam" id="PF24176">
    <property type="entry name" value="TPR_TTI1_2nd"/>
    <property type="match status" value="1"/>
</dbReference>
<dbReference type="PANTHER" id="PTHR18460">
    <property type="entry name" value="TEL2 INTERACTING PROTEIN 1 TTI1 FAMILY MEMBER"/>
    <property type="match status" value="1"/>
</dbReference>
<protein>
    <submittedName>
        <fullName evidence="5">Uncharacterized protein</fullName>
    </submittedName>
</protein>
<dbReference type="InterPro" id="IPR057566">
    <property type="entry name" value="TPR_TTI1_N"/>
</dbReference>
<comment type="caution">
    <text evidence="5">The sequence shown here is derived from an EMBL/GenBank/DDBJ whole genome shotgun (WGS) entry which is preliminary data.</text>
</comment>
<reference evidence="5" key="1">
    <citation type="submission" date="2021-02" db="EMBL/GenBank/DDBJ databases">
        <title>First Annotated Genome of the Yellow-green Alga Tribonema minus.</title>
        <authorList>
            <person name="Mahan K.M."/>
        </authorList>
    </citation>
    <scope>NUCLEOTIDE SEQUENCE</scope>
    <source>
        <strain evidence="5">UTEX B ZZ1240</strain>
    </source>
</reference>
<proteinExistence type="predicted"/>
<feature type="compositionally biased region" description="Gly residues" evidence="2">
    <location>
        <begin position="591"/>
        <end position="600"/>
    </location>
</feature>
<name>A0A835Z555_9STRA</name>
<dbReference type="Pfam" id="PF24181">
    <property type="entry name" value="TPR_TTI1_C"/>
    <property type="match status" value="1"/>
</dbReference>
<organism evidence="5 6">
    <name type="scientific">Tribonema minus</name>
    <dbReference type="NCBI Taxonomy" id="303371"/>
    <lineage>
        <taxon>Eukaryota</taxon>
        <taxon>Sar</taxon>
        <taxon>Stramenopiles</taxon>
        <taxon>Ochrophyta</taxon>
        <taxon>PX clade</taxon>
        <taxon>Xanthophyceae</taxon>
        <taxon>Tribonematales</taxon>
        <taxon>Tribonemataceae</taxon>
        <taxon>Tribonema</taxon>
    </lineage>
</organism>
<keyword evidence="6" id="KW-1185">Reference proteome</keyword>
<feature type="repeat" description="HEAT" evidence="1">
    <location>
        <begin position="737"/>
        <end position="774"/>
    </location>
</feature>
<dbReference type="PANTHER" id="PTHR18460:SF3">
    <property type="entry name" value="TELO2-INTERACTING PROTEIN 1 HOMOLOG"/>
    <property type="match status" value="1"/>
</dbReference>
<dbReference type="InterPro" id="IPR049362">
    <property type="entry name" value="TTI1_rpt"/>
</dbReference>
<dbReference type="SUPFAM" id="SSF48371">
    <property type="entry name" value="ARM repeat"/>
    <property type="match status" value="1"/>
</dbReference>
<dbReference type="InterPro" id="IPR021133">
    <property type="entry name" value="HEAT_type_2"/>
</dbReference>
<feature type="region of interest" description="Disordered" evidence="2">
    <location>
        <begin position="272"/>
        <end position="301"/>
    </location>
</feature>
<dbReference type="Pfam" id="PF21547">
    <property type="entry name" value="TTI1"/>
    <property type="match status" value="1"/>
</dbReference>
<evidence type="ECO:0000256" key="1">
    <source>
        <dbReference type="PROSITE-ProRule" id="PRU00103"/>
    </source>
</evidence>
<dbReference type="Pfam" id="PF24173">
    <property type="entry name" value="TPR_TTI1_N"/>
    <property type="match status" value="1"/>
</dbReference>
<accession>A0A835Z555</accession>
<dbReference type="InterPro" id="IPR011989">
    <property type="entry name" value="ARM-like"/>
</dbReference>
<dbReference type="Gene3D" id="1.25.10.10">
    <property type="entry name" value="Leucine-rich Repeat Variant"/>
    <property type="match status" value="2"/>
</dbReference>
<dbReference type="Proteomes" id="UP000664859">
    <property type="component" value="Unassembled WGS sequence"/>
</dbReference>
<dbReference type="GO" id="GO:0005737">
    <property type="term" value="C:cytoplasm"/>
    <property type="evidence" value="ECO:0007669"/>
    <property type="project" value="TreeGrafter"/>
</dbReference>
<dbReference type="InterPro" id="IPR052587">
    <property type="entry name" value="TELO2-interacting_protein_1"/>
</dbReference>
<sequence>MLPLNLLLAPPGSKGQQFHVTDGMRERAILCVDALVHACGDAFVEGANAANLTALFTTLTVLLTSSSPAMRAMGTESEARVPVPSLTGAEEALQLACMRCLATLFEAPSAHRPTSQKALCRQRWGAMSQSLSSAAGGGLLAQLTQLLLEQCQEGRSTDTRLTALRALGGMLKFAPDRALWRRFLPGVFSGLYKTIRGITAGGPGALTSTPSALPSALPQGHGVTVRGLEVVVLLLITTFRRPEDARRQRPTHELQQQAVGAALQQLQCMAQREAAAAGDPAPDDAHHQQQQQQQQRDATQEHPWELEAAPKLQALLLPLLEFCRRHGSWRVRAALAQQACQLLCEWVARAPAEPVLGPLVKAPLQAVLGLLWDEMPQVGEAAQEGIARYRQLLPTEAWLDVRASLHAEAAAVADALPSLARSAASERHLAAQLNLLSGYLTVLGEEVGESHWQHLLRQLCRVLVFDEGSAGVQLLVARRTASVAQDPTALAPTPYFRKTLTYCRQDATLAAVQRTLHLLAQCGDPWLLSDALTEGLEAAHPGAHAARQEQQQWLSSLLPLAYAVNEGLAGLGWSVSAQTAVGAAVRCEGSAGEGAGGRGANGEREHGSSADRAGDGGASFRAQNGAQCNSDGSAQHKGSSAQRQLLPEGMAEVMVQAVLQSDAWRARTGAAPAAVSLSVTNNNAATAAAAAAAAQQHMASSVMDSAAALISLLMEVIGSVAEAAGVDAFEPLLIDLLYPLLDKLADAHATVRRGALSTLLRIAAALGHASLRDMLCANIDYIVDSVIARLRETRSGSSGSGSAGEEAERAHTVVTCLLEHLGESTATPLVRDLAAAVLANVDARWWDEGAAESSLAVMRAIANSIDTSRVAQLLMDLGDATDLPESYPLPGTGGSGGDAGSYEALVEEEEGEDAFEREERANKAAQDSAEVAVLREILERAQYFAATPRLRCQALAAAAVGDCLAKLAATRVDTVLLPAVHRAWPSLMARFREQARAAGAALGSGGKGAVEAAEMEGVAQRRAALLSVARAVAALTDLCGDFLSLKVTEELWPVLRALLARRLPVLLKAPAAAASATAKTAGSSGSSGRDAFGLLGSQYGGSGVLSVTDIAGAARALELGASAGTAALIASNTDAHDRERRAAADQSMDVKVAVALLECLTALARTRDCRRYMAPLAQDVAAVTLPGLSARAPVTLRAATIELFRALMALDGDGLWVILLQHCRGEGPVESMAPPPPLDGLPRARPVGGANSGRAGDFEASAVQLLRELECMEEE</sequence>